<sequence length="772" mass="76054">MAGAQVGQGETAHRFAEGDGHQRGFASGERRVGDDDGRGRTLGVDGVVVGGGGTSPGVARPVLYPGVVQGDDVGGIGDIRRRGKGRGPGDTAVAAAYRAQGAIGDRQVGVGETGHRFAEGDGHQRGVADFHGAMRDHHGRGRAHAVDGIVVGRGGAAAGVARRVLDGGVVQGDVVARADDTRRRRERRGPGHAAVAAAHCAQGAIGDRQVGVAETGHRFAEGDGDWRGLTDAQVGIAEDYGRSRPLGVDGVAVRAGGAAAGIARHVADPGVVQGDDIAGMGNPGGRRQGRGPGDAAVAAAHRAQGAVGDGQVGVGEAGDRFAEGDGHQGGAADVQRVVGHHDARGRPHGVDRIGIGGGRAGTGVGRGIGIEGVVQGNDVAAADVARGRRQGCGPGDVVAGGQVAQGAVGGRHVGQTETAHRFAEGDGHRAGGRGAQRRAAHRNGRGRPHGVDGVVVRRGGAAPRRARRGAVDPGIVQDDMVGGAGDARIRGEGRGPGGAAVTGGDRAQGTVGHRQVGVGEPRHRLVEGNGHQRGAADVLGRVGDHDGRGRCWRIGGVQRAAVVEDIVHGRRRGPVAASAQRHTTGTAATDVAAHGREVGGGHQQRAFVPDRADTFTARASRVGGAAQAAAAATTAAGSDVVGNYRGADDGQGTGAGVVDTAAGRGTGAARLVPTGAATAAANGNGAVVRRPAGPAVTVVGGAYTARAAAAATTPAAHVVGVVAAAVTAVVGGAGGTAIDPRAEARGTTMATILSAKRTAAAATATDCATDVG</sequence>
<dbReference type="EMBL" id="JXDG01000073">
    <property type="protein sequence ID" value="KIH80695.1"/>
    <property type="molecule type" value="Genomic_DNA"/>
</dbReference>
<feature type="region of interest" description="Disordered" evidence="1">
    <location>
        <begin position="1"/>
        <end position="39"/>
    </location>
</feature>
<gene>
    <name evidence="2" type="ORF">UCMB321_5572</name>
</gene>
<accession>A0A0C2I1A4</accession>
<organism evidence="2 3">
    <name type="scientific">Pseudomonas batumici</name>
    <dbReference type="NCBI Taxonomy" id="226910"/>
    <lineage>
        <taxon>Bacteria</taxon>
        <taxon>Pseudomonadati</taxon>
        <taxon>Pseudomonadota</taxon>
        <taxon>Gammaproteobacteria</taxon>
        <taxon>Pseudomonadales</taxon>
        <taxon>Pseudomonadaceae</taxon>
        <taxon>Pseudomonas</taxon>
    </lineage>
</organism>
<dbReference type="PATRIC" id="fig|226910.6.peg.5560"/>
<feature type="region of interest" description="Disordered" evidence="1">
    <location>
        <begin position="424"/>
        <end position="454"/>
    </location>
</feature>
<reference evidence="2 3" key="1">
    <citation type="submission" date="2015-01" db="EMBL/GenBank/DDBJ databases">
        <title>Complete genome of Pseudomonas batumici UCM B-321 producer of the batumin antibiotic with strong antistaphilococcal and potential anticancer activity.</title>
        <authorList>
            <person name="Klochko V.V."/>
            <person name="Zelena L.B."/>
            <person name="Elena K.A."/>
            <person name="Reva O.N."/>
        </authorList>
    </citation>
    <scope>NUCLEOTIDE SEQUENCE [LARGE SCALE GENOMIC DNA]</scope>
    <source>
        <strain evidence="2 3">UCM B-321</strain>
    </source>
</reference>
<dbReference type="Proteomes" id="UP000031535">
    <property type="component" value="Unassembled WGS sequence"/>
</dbReference>
<comment type="caution">
    <text evidence="2">The sequence shown here is derived from an EMBL/GenBank/DDBJ whole genome shotgun (WGS) entry which is preliminary data.</text>
</comment>
<evidence type="ECO:0000256" key="1">
    <source>
        <dbReference type="SAM" id="MobiDB-lite"/>
    </source>
</evidence>
<keyword evidence="3" id="KW-1185">Reference proteome</keyword>
<feature type="compositionally biased region" description="Basic residues" evidence="1">
    <location>
        <begin position="435"/>
        <end position="448"/>
    </location>
</feature>
<evidence type="ECO:0000313" key="2">
    <source>
        <dbReference type="EMBL" id="KIH80695.1"/>
    </source>
</evidence>
<protein>
    <submittedName>
        <fullName evidence="2">Uncharacterized protein</fullName>
    </submittedName>
</protein>
<proteinExistence type="predicted"/>
<evidence type="ECO:0000313" key="3">
    <source>
        <dbReference type="Proteomes" id="UP000031535"/>
    </source>
</evidence>
<feature type="compositionally biased region" description="Basic and acidic residues" evidence="1">
    <location>
        <begin position="11"/>
        <end position="39"/>
    </location>
</feature>
<feature type="region of interest" description="Disordered" evidence="1">
    <location>
        <begin position="489"/>
        <end position="512"/>
    </location>
</feature>
<name>A0A0C2I1A4_9PSED</name>
<dbReference type="AlphaFoldDB" id="A0A0C2I1A4"/>